<evidence type="ECO:0000313" key="3">
    <source>
        <dbReference type="Proteomes" id="UP000757232"/>
    </source>
</evidence>
<feature type="compositionally biased region" description="Acidic residues" evidence="1">
    <location>
        <begin position="169"/>
        <end position="178"/>
    </location>
</feature>
<accession>A0A9Q5N9H9</accession>
<proteinExistence type="predicted"/>
<sequence length="576" mass="63431">MVNTCSEQRPLASSYSMASPIFDIPEFPSLRRVIPLPKRRRTIDTPLLSHVPVDAPVAQARGLSGDIQTTPDELANTLSTSMALTNSYYVPLFHGAADLRKDDDIDTRHVNPAEVLTRMNSQNNGYATTEAREETDREDGSYADHSTQPGNTKKRKVPVAAHARGGDDTAPEGGEEAADDALPVDRGVAEVVNVPPPVPPPLVIPPKKGKLSRATQAGLQLKEILKSRKRQFADVLSALSHNDSYALDHALSSTHPFGRRAEGQLVHLSRRPQRRKARAISAATRKLLSVPSISENVRVPESSFAFICDSPTSERVRALTEEVAHLQRQFDAEFARQAAKAAEAARQTALMVSQMQKTRHNERLQARARIAGQLAGSNGDTTQKNSENMVTTSKSKSKKKKRSALANASNPHHLRNYVPSRLPNSGPLNSTQTTINLQNYLGPPPMRFLSAELAPRRRPSGVPPPTASLTNPEDEWICPFCEYSLFYGDELSYRRAIRQRKKILSRRRRALERAAAAAAGRKKGIATPTKDATAGDDLTDGYDVSSPEVQATSMYNGLREEQDRDRDRRRGDRGML</sequence>
<feature type="compositionally biased region" description="Basic and acidic residues" evidence="1">
    <location>
        <begin position="130"/>
        <end position="142"/>
    </location>
</feature>
<keyword evidence="3" id="KW-1185">Reference proteome</keyword>
<feature type="region of interest" description="Disordered" evidence="1">
    <location>
        <begin position="372"/>
        <end position="442"/>
    </location>
</feature>
<comment type="caution">
    <text evidence="2">The sequence shown here is derived from an EMBL/GenBank/DDBJ whole genome shotgun (WGS) entry which is preliminary data.</text>
</comment>
<name>A0A9Q5N9H9_SANBA</name>
<feature type="compositionally biased region" description="Basic and acidic residues" evidence="1">
    <location>
        <begin position="558"/>
        <end position="576"/>
    </location>
</feature>
<feature type="compositionally biased region" description="Polar residues" evidence="1">
    <location>
        <begin position="375"/>
        <end position="392"/>
    </location>
</feature>
<evidence type="ECO:0000313" key="2">
    <source>
        <dbReference type="EMBL" id="OCB85429.1"/>
    </source>
</evidence>
<evidence type="ECO:0000256" key="1">
    <source>
        <dbReference type="SAM" id="MobiDB-lite"/>
    </source>
</evidence>
<dbReference type="EMBL" id="LNZH02000209">
    <property type="protein sequence ID" value="OCB85429.1"/>
    <property type="molecule type" value="Genomic_DNA"/>
</dbReference>
<protein>
    <submittedName>
        <fullName evidence="2">Uncharacterized protein</fullName>
    </submittedName>
</protein>
<feature type="region of interest" description="Disordered" evidence="1">
    <location>
        <begin position="121"/>
        <end position="178"/>
    </location>
</feature>
<dbReference type="OrthoDB" id="2507488at2759"/>
<dbReference type="Proteomes" id="UP000757232">
    <property type="component" value="Unassembled WGS sequence"/>
</dbReference>
<dbReference type="AlphaFoldDB" id="A0A9Q5N9H9"/>
<feature type="compositionally biased region" description="Polar residues" evidence="1">
    <location>
        <begin position="422"/>
        <end position="439"/>
    </location>
</feature>
<gene>
    <name evidence="2" type="ORF">A7U60_g7438</name>
</gene>
<reference evidence="2" key="1">
    <citation type="submission" date="2016-06" db="EMBL/GenBank/DDBJ databases">
        <title>Draft Genome sequence of the fungus Inonotus baumii.</title>
        <authorList>
            <person name="Zhu H."/>
            <person name="Lin W."/>
        </authorList>
    </citation>
    <scope>NUCLEOTIDE SEQUENCE</scope>
    <source>
        <strain evidence="2">821</strain>
    </source>
</reference>
<feature type="region of interest" description="Disordered" evidence="1">
    <location>
        <begin position="515"/>
        <end position="576"/>
    </location>
</feature>
<organism evidence="2 3">
    <name type="scientific">Sanghuangporus baumii</name>
    <name type="common">Phellinus baumii</name>
    <dbReference type="NCBI Taxonomy" id="108892"/>
    <lineage>
        <taxon>Eukaryota</taxon>
        <taxon>Fungi</taxon>
        <taxon>Dikarya</taxon>
        <taxon>Basidiomycota</taxon>
        <taxon>Agaricomycotina</taxon>
        <taxon>Agaricomycetes</taxon>
        <taxon>Hymenochaetales</taxon>
        <taxon>Hymenochaetaceae</taxon>
        <taxon>Sanghuangporus</taxon>
    </lineage>
</organism>